<evidence type="ECO:0000256" key="2">
    <source>
        <dbReference type="RuleBase" id="RU000411"/>
    </source>
</evidence>
<comment type="similarity">
    <text evidence="1 2">Belongs to the serpin family.</text>
</comment>
<dbReference type="OrthoDB" id="9518664at2759"/>
<organism evidence="5 6">
    <name type="scientific">Acanthocheilonema viteae</name>
    <name type="common">Filarial nematode worm</name>
    <name type="synonym">Dipetalonema viteae</name>
    <dbReference type="NCBI Taxonomy" id="6277"/>
    <lineage>
        <taxon>Eukaryota</taxon>
        <taxon>Metazoa</taxon>
        <taxon>Ecdysozoa</taxon>
        <taxon>Nematoda</taxon>
        <taxon>Chromadorea</taxon>
        <taxon>Rhabditida</taxon>
        <taxon>Spirurina</taxon>
        <taxon>Spiruromorpha</taxon>
        <taxon>Filarioidea</taxon>
        <taxon>Onchocercidae</taxon>
        <taxon>Acanthocheilonema</taxon>
    </lineage>
</organism>
<dbReference type="STRING" id="6277.A0A498SVA9"/>
<dbReference type="Gene3D" id="3.30.497.10">
    <property type="entry name" value="Antithrombin, subunit I, domain 2"/>
    <property type="match status" value="1"/>
</dbReference>
<evidence type="ECO:0000313" key="6">
    <source>
        <dbReference type="Proteomes" id="UP000276991"/>
    </source>
</evidence>
<feature type="chain" id="PRO_5019813695" description="Serpin domain-containing protein" evidence="3">
    <location>
        <begin position="21"/>
        <end position="350"/>
    </location>
</feature>
<keyword evidence="3" id="KW-0732">Signal</keyword>
<feature type="domain" description="Serpin" evidence="4">
    <location>
        <begin position="37"/>
        <end position="346"/>
    </location>
</feature>
<dbReference type="InterPro" id="IPR023796">
    <property type="entry name" value="Serpin_dom"/>
</dbReference>
<gene>
    <name evidence="5" type="ORF">NAV_LOCUS8951</name>
</gene>
<dbReference type="InterPro" id="IPR042178">
    <property type="entry name" value="Serpin_sf_1"/>
</dbReference>
<name>A0A498SVA9_ACAVI</name>
<dbReference type="PANTHER" id="PTHR11461">
    <property type="entry name" value="SERINE PROTEASE INHIBITOR, SERPIN"/>
    <property type="match status" value="1"/>
</dbReference>
<dbReference type="InterPro" id="IPR036186">
    <property type="entry name" value="Serpin_sf"/>
</dbReference>
<accession>A0A498SVA9</accession>
<sequence length="350" mass="39848">MKLIELALIVLVALGGPCRSMDSGCGDEMSQAKKMQVDFSLKLLSFSPQNESSLLSSTAIFSVFAFLYDRVEPKIRNQMEAFIAGVEESRLDQGTSTSNSFRGSALCILLSNQICYNKRGRQLSAIIYQQKIFSVTNLFRRAMRNSCIMLKITQIKSEGDEFVKEAAGWLKNEPKHEIKNSIYINFGFSLFFMSKLHYQSNWIYHFTSFEDDFHPTPSTAIRMTMIESVAKFRYCQDKVAQVVSLPLQNEMNMVIFLPLETGLAEFEEQLSGEKLLAYIDSLKQIGDIVVTIPEFEIQKYFLLSKPMAHMGMKSLFSPSINLSSITRQDLSITKLPKMESQTKVQPLLYR</sequence>
<dbReference type="GO" id="GO:0005615">
    <property type="term" value="C:extracellular space"/>
    <property type="evidence" value="ECO:0007669"/>
    <property type="project" value="InterPro"/>
</dbReference>
<dbReference type="EMBL" id="UPTC01003131">
    <property type="protein sequence ID" value="VBB34160.1"/>
    <property type="molecule type" value="Genomic_DNA"/>
</dbReference>
<evidence type="ECO:0000256" key="1">
    <source>
        <dbReference type="ARBA" id="ARBA00009500"/>
    </source>
</evidence>
<dbReference type="GO" id="GO:0004867">
    <property type="term" value="F:serine-type endopeptidase inhibitor activity"/>
    <property type="evidence" value="ECO:0007669"/>
    <property type="project" value="InterPro"/>
</dbReference>
<dbReference type="Proteomes" id="UP000276991">
    <property type="component" value="Unassembled WGS sequence"/>
</dbReference>
<feature type="signal peptide" evidence="3">
    <location>
        <begin position="1"/>
        <end position="20"/>
    </location>
</feature>
<dbReference type="AlphaFoldDB" id="A0A498SVA9"/>
<dbReference type="SUPFAM" id="SSF56574">
    <property type="entry name" value="Serpins"/>
    <property type="match status" value="1"/>
</dbReference>
<evidence type="ECO:0000256" key="3">
    <source>
        <dbReference type="SAM" id="SignalP"/>
    </source>
</evidence>
<proteinExistence type="inferred from homology"/>
<dbReference type="InterPro" id="IPR000215">
    <property type="entry name" value="Serpin_fam"/>
</dbReference>
<dbReference type="InterPro" id="IPR042185">
    <property type="entry name" value="Serpin_sf_2"/>
</dbReference>
<keyword evidence="6" id="KW-1185">Reference proteome</keyword>
<protein>
    <recommendedName>
        <fullName evidence="4">Serpin domain-containing protein</fullName>
    </recommendedName>
</protein>
<dbReference type="Gene3D" id="2.30.39.10">
    <property type="entry name" value="Alpha-1-antitrypsin, domain 1"/>
    <property type="match status" value="1"/>
</dbReference>
<reference evidence="5 6" key="1">
    <citation type="submission" date="2018-08" db="EMBL/GenBank/DDBJ databases">
        <authorList>
            <person name="Laetsch R D."/>
            <person name="Stevens L."/>
            <person name="Kumar S."/>
            <person name="Blaxter L. M."/>
        </authorList>
    </citation>
    <scope>NUCLEOTIDE SEQUENCE [LARGE SCALE GENOMIC DNA]</scope>
</reference>
<evidence type="ECO:0000259" key="4">
    <source>
        <dbReference type="SMART" id="SM00093"/>
    </source>
</evidence>
<dbReference type="Pfam" id="PF00079">
    <property type="entry name" value="Serpin"/>
    <property type="match status" value="1"/>
</dbReference>
<dbReference type="PANTHER" id="PTHR11461:SF211">
    <property type="entry name" value="GH10112P-RELATED"/>
    <property type="match status" value="1"/>
</dbReference>
<evidence type="ECO:0000313" key="5">
    <source>
        <dbReference type="EMBL" id="VBB34160.1"/>
    </source>
</evidence>
<dbReference type="SMART" id="SM00093">
    <property type="entry name" value="SERPIN"/>
    <property type="match status" value="1"/>
</dbReference>